<evidence type="ECO:0000313" key="1">
    <source>
        <dbReference type="EMBL" id="ESO05717.1"/>
    </source>
</evidence>
<organism evidence="2 3">
    <name type="scientific">Helobdella robusta</name>
    <name type="common">Californian leech</name>
    <dbReference type="NCBI Taxonomy" id="6412"/>
    <lineage>
        <taxon>Eukaryota</taxon>
        <taxon>Metazoa</taxon>
        <taxon>Spiralia</taxon>
        <taxon>Lophotrochozoa</taxon>
        <taxon>Annelida</taxon>
        <taxon>Clitellata</taxon>
        <taxon>Hirudinea</taxon>
        <taxon>Rhynchobdellida</taxon>
        <taxon>Glossiphoniidae</taxon>
        <taxon>Helobdella</taxon>
    </lineage>
</organism>
<reference evidence="1 3" key="2">
    <citation type="journal article" date="2013" name="Nature">
        <title>Insights into bilaterian evolution from three spiralian genomes.</title>
        <authorList>
            <person name="Simakov O."/>
            <person name="Marletaz F."/>
            <person name="Cho S.J."/>
            <person name="Edsinger-Gonzales E."/>
            <person name="Havlak P."/>
            <person name="Hellsten U."/>
            <person name="Kuo D.H."/>
            <person name="Larsson T."/>
            <person name="Lv J."/>
            <person name="Arendt D."/>
            <person name="Savage R."/>
            <person name="Osoegawa K."/>
            <person name="de Jong P."/>
            <person name="Grimwood J."/>
            <person name="Chapman J.A."/>
            <person name="Shapiro H."/>
            <person name="Aerts A."/>
            <person name="Otillar R.P."/>
            <person name="Terry A.Y."/>
            <person name="Boore J.L."/>
            <person name="Grigoriev I.V."/>
            <person name="Lindberg D.R."/>
            <person name="Seaver E.C."/>
            <person name="Weisblat D.A."/>
            <person name="Putnam N.H."/>
            <person name="Rokhsar D.S."/>
        </authorList>
    </citation>
    <scope>NUCLEOTIDE SEQUENCE</scope>
</reference>
<evidence type="ECO:0000313" key="2">
    <source>
        <dbReference type="EnsemblMetazoa" id="HelroP171380"/>
    </source>
</evidence>
<dbReference type="EMBL" id="AMQM01003859">
    <property type="status" value="NOT_ANNOTATED_CDS"/>
    <property type="molecule type" value="Genomic_DNA"/>
</dbReference>
<dbReference type="KEGG" id="hro:HELRODRAFT_171380"/>
<evidence type="ECO:0000313" key="3">
    <source>
        <dbReference type="Proteomes" id="UP000015101"/>
    </source>
</evidence>
<accession>T1F475</accession>
<dbReference type="CTD" id="20203624"/>
<reference evidence="3" key="1">
    <citation type="submission" date="2012-12" db="EMBL/GenBank/DDBJ databases">
        <authorList>
            <person name="Hellsten U."/>
            <person name="Grimwood J."/>
            <person name="Chapman J.A."/>
            <person name="Shapiro H."/>
            <person name="Aerts A."/>
            <person name="Otillar R.P."/>
            <person name="Terry A.Y."/>
            <person name="Boore J.L."/>
            <person name="Simakov O."/>
            <person name="Marletaz F."/>
            <person name="Cho S.-J."/>
            <person name="Edsinger-Gonzales E."/>
            <person name="Havlak P."/>
            <person name="Kuo D.-H."/>
            <person name="Larsson T."/>
            <person name="Lv J."/>
            <person name="Arendt D."/>
            <person name="Savage R."/>
            <person name="Osoegawa K."/>
            <person name="de Jong P."/>
            <person name="Lindberg D.R."/>
            <person name="Seaver E.C."/>
            <person name="Weisblat D.A."/>
            <person name="Putnam N.H."/>
            <person name="Grigoriev I.V."/>
            <person name="Rokhsar D.S."/>
        </authorList>
    </citation>
    <scope>NUCLEOTIDE SEQUENCE</scope>
</reference>
<name>T1F475_HELRO</name>
<dbReference type="HOGENOM" id="CLU_2075680_0_0_1"/>
<dbReference type="InParanoid" id="T1F475"/>
<sequence>MYPGHIWTKLSRTQFRHNSLWKLNQSGNRYFAFGVETAIYNKSRFGHHHLSLSAAFFNFTKLMLKPHRQLLCQANKPCSFAHLIASSIECSARTRSTIFSPATDGYAILKATWLEMAK</sequence>
<dbReference type="EnsemblMetazoa" id="HelroT171380">
    <property type="protein sequence ID" value="HelroP171380"/>
    <property type="gene ID" value="HelroG171380"/>
</dbReference>
<keyword evidence="3" id="KW-1185">Reference proteome</keyword>
<reference evidence="2" key="3">
    <citation type="submission" date="2015-06" db="UniProtKB">
        <authorList>
            <consortium name="EnsemblMetazoa"/>
        </authorList>
    </citation>
    <scope>IDENTIFICATION</scope>
</reference>
<dbReference type="Proteomes" id="UP000015101">
    <property type="component" value="Unassembled WGS sequence"/>
</dbReference>
<dbReference type="EMBL" id="KB096325">
    <property type="protein sequence ID" value="ESO05717.1"/>
    <property type="molecule type" value="Genomic_DNA"/>
</dbReference>
<gene>
    <name evidence="2" type="primary">20203624</name>
    <name evidence="1" type="ORF">HELRODRAFT_171380</name>
</gene>
<protein>
    <submittedName>
        <fullName evidence="1 2">Uncharacterized protein</fullName>
    </submittedName>
</protein>
<dbReference type="GeneID" id="20203624"/>
<proteinExistence type="predicted"/>
<dbReference type="AlphaFoldDB" id="T1F475"/>
<dbReference type="RefSeq" id="XP_009016350.1">
    <property type="nucleotide sequence ID" value="XM_009018102.1"/>
</dbReference>